<feature type="DNA-binding region" description="HMG box" evidence="9">
    <location>
        <begin position="73"/>
        <end position="141"/>
    </location>
</feature>
<keyword evidence="4" id="KW-0805">Transcription regulation</keyword>
<dbReference type="SMART" id="SM00398">
    <property type="entry name" value="HMG"/>
    <property type="match status" value="1"/>
</dbReference>
<dbReference type="GO" id="GO:0000785">
    <property type="term" value="C:chromatin"/>
    <property type="evidence" value="ECO:0007669"/>
    <property type="project" value="TreeGrafter"/>
</dbReference>
<feature type="domain" description="HMG box" evidence="10">
    <location>
        <begin position="73"/>
        <end position="141"/>
    </location>
</feature>
<keyword evidence="3" id="KW-0879">Wnt signaling pathway</keyword>
<comment type="subcellular location">
    <subcellularLocation>
        <location evidence="1">Nucleus</location>
    </subcellularLocation>
</comment>
<name>A0A3Q3VRT6_MOLML</name>
<accession>A0A3Q3VRT6</accession>
<sequence length="178" mass="21072">ESRSSPSPNNPLPDILPVSLYFFVTAVPSQNTINKIHKYYTTQSIVLSNISHFMHFHRKRKRKQQYDDDEPYIKKPLNAFMLYKMEQRPKVLTEMNIKQNATVNKILGERWNLLPDEEKTRYYEEAKKERLLHAQRHPNWSTSDNYVCMQHNSRTVEGESACTSKPLTCFHLFLQVQV</sequence>
<organism evidence="11 12">
    <name type="scientific">Mola mola</name>
    <name type="common">Ocean sunfish</name>
    <name type="synonym">Tetraodon mola</name>
    <dbReference type="NCBI Taxonomy" id="94237"/>
    <lineage>
        <taxon>Eukaryota</taxon>
        <taxon>Metazoa</taxon>
        <taxon>Chordata</taxon>
        <taxon>Craniata</taxon>
        <taxon>Vertebrata</taxon>
        <taxon>Euteleostomi</taxon>
        <taxon>Actinopterygii</taxon>
        <taxon>Neopterygii</taxon>
        <taxon>Teleostei</taxon>
        <taxon>Neoteleostei</taxon>
        <taxon>Acanthomorphata</taxon>
        <taxon>Eupercaria</taxon>
        <taxon>Tetraodontiformes</taxon>
        <taxon>Molidae</taxon>
        <taxon>Mola</taxon>
    </lineage>
</organism>
<dbReference type="GO" id="GO:0060070">
    <property type="term" value="P:canonical Wnt signaling pathway"/>
    <property type="evidence" value="ECO:0007669"/>
    <property type="project" value="TreeGrafter"/>
</dbReference>
<dbReference type="InterPro" id="IPR024940">
    <property type="entry name" value="TCF/LEF"/>
</dbReference>
<keyword evidence="8 9" id="KW-0539">Nucleus</keyword>
<dbReference type="PROSITE" id="PS50118">
    <property type="entry name" value="HMG_BOX_2"/>
    <property type="match status" value="1"/>
</dbReference>
<evidence type="ECO:0000313" key="12">
    <source>
        <dbReference type="Proteomes" id="UP000261620"/>
    </source>
</evidence>
<evidence type="ECO:0000256" key="4">
    <source>
        <dbReference type="ARBA" id="ARBA00023015"/>
    </source>
</evidence>
<keyword evidence="7" id="KW-0804">Transcription</keyword>
<dbReference type="Pfam" id="PF00505">
    <property type="entry name" value="HMG_box"/>
    <property type="match status" value="1"/>
</dbReference>
<evidence type="ECO:0000256" key="9">
    <source>
        <dbReference type="PROSITE-ProRule" id="PRU00267"/>
    </source>
</evidence>
<keyword evidence="12" id="KW-1185">Reference proteome</keyword>
<dbReference type="Proteomes" id="UP000261620">
    <property type="component" value="Unplaced"/>
</dbReference>
<keyword evidence="5 9" id="KW-0238">DNA-binding</keyword>
<dbReference type="AlphaFoldDB" id="A0A3Q3VRT6"/>
<evidence type="ECO:0000256" key="3">
    <source>
        <dbReference type="ARBA" id="ARBA00022687"/>
    </source>
</evidence>
<reference evidence="11" key="1">
    <citation type="submission" date="2025-08" db="UniProtKB">
        <authorList>
            <consortium name="Ensembl"/>
        </authorList>
    </citation>
    <scope>IDENTIFICATION</scope>
</reference>
<comment type="similarity">
    <text evidence="2">Belongs to the TCF/LEF family.</text>
</comment>
<evidence type="ECO:0000256" key="8">
    <source>
        <dbReference type="ARBA" id="ARBA00023242"/>
    </source>
</evidence>
<dbReference type="PANTHER" id="PTHR10373">
    <property type="entry name" value="TRANSCRIPTION FACTOR 7 FAMILY MEMBER"/>
    <property type="match status" value="1"/>
</dbReference>
<dbReference type="STRING" id="94237.ENSMMOP00000001187"/>
<proteinExistence type="inferred from homology"/>
<dbReference type="GO" id="GO:0000981">
    <property type="term" value="F:DNA-binding transcription factor activity, RNA polymerase II-specific"/>
    <property type="evidence" value="ECO:0007669"/>
    <property type="project" value="TreeGrafter"/>
</dbReference>
<dbReference type="PANTHER" id="PTHR10373:SF38">
    <property type="entry name" value="PROTEIN PANGOLIN, ISOFORM J"/>
    <property type="match status" value="1"/>
</dbReference>
<evidence type="ECO:0000256" key="1">
    <source>
        <dbReference type="ARBA" id="ARBA00004123"/>
    </source>
</evidence>
<protein>
    <recommendedName>
        <fullName evidence="10">HMG box domain-containing protein</fullName>
    </recommendedName>
</protein>
<dbReference type="SUPFAM" id="SSF47095">
    <property type="entry name" value="HMG-box"/>
    <property type="match status" value="1"/>
</dbReference>
<evidence type="ECO:0000256" key="5">
    <source>
        <dbReference type="ARBA" id="ARBA00023125"/>
    </source>
</evidence>
<dbReference type="FunFam" id="1.10.30.10:FF:000001">
    <property type="entry name" value="transcription factor 7 isoform X2"/>
    <property type="match status" value="1"/>
</dbReference>
<evidence type="ECO:0000256" key="7">
    <source>
        <dbReference type="ARBA" id="ARBA00023163"/>
    </source>
</evidence>
<evidence type="ECO:0000259" key="10">
    <source>
        <dbReference type="PROSITE" id="PS50118"/>
    </source>
</evidence>
<dbReference type="GO" id="GO:0000978">
    <property type="term" value="F:RNA polymerase II cis-regulatory region sequence-specific DNA binding"/>
    <property type="evidence" value="ECO:0007669"/>
    <property type="project" value="TreeGrafter"/>
</dbReference>
<dbReference type="Ensembl" id="ENSMMOT00000001214.1">
    <property type="protein sequence ID" value="ENSMMOP00000001187.1"/>
    <property type="gene ID" value="ENSMMOG00000001010.1"/>
</dbReference>
<dbReference type="GO" id="GO:1990907">
    <property type="term" value="C:beta-catenin-TCF complex"/>
    <property type="evidence" value="ECO:0007669"/>
    <property type="project" value="TreeGrafter"/>
</dbReference>
<dbReference type="InterPro" id="IPR036910">
    <property type="entry name" value="HMG_box_dom_sf"/>
</dbReference>
<dbReference type="Gene3D" id="1.10.30.10">
    <property type="entry name" value="High mobility group box domain"/>
    <property type="match status" value="1"/>
</dbReference>
<evidence type="ECO:0000256" key="2">
    <source>
        <dbReference type="ARBA" id="ARBA00006569"/>
    </source>
</evidence>
<evidence type="ECO:0000256" key="6">
    <source>
        <dbReference type="ARBA" id="ARBA00023159"/>
    </source>
</evidence>
<reference evidence="11" key="2">
    <citation type="submission" date="2025-09" db="UniProtKB">
        <authorList>
            <consortium name="Ensembl"/>
        </authorList>
    </citation>
    <scope>IDENTIFICATION</scope>
</reference>
<dbReference type="InterPro" id="IPR009071">
    <property type="entry name" value="HMG_box_dom"/>
</dbReference>
<evidence type="ECO:0000313" key="11">
    <source>
        <dbReference type="Ensembl" id="ENSMMOP00000001187.1"/>
    </source>
</evidence>
<keyword evidence="6" id="KW-0010">Activator</keyword>